<reference evidence="3 4" key="1">
    <citation type="journal article" date="2015" name="Sci. Rep.">
        <title>Chromosome-level genome map provides insights into diverse defense mechanisms in the medicinal fungus Ganoderma sinense.</title>
        <authorList>
            <person name="Zhu Y."/>
            <person name="Xu J."/>
            <person name="Sun C."/>
            <person name="Zhou S."/>
            <person name="Xu H."/>
            <person name="Nelson D.R."/>
            <person name="Qian J."/>
            <person name="Song J."/>
            <person name="Luo H."/>
            <person name="Xiang L."/>
            <person name="Li Y."/>
            <person name="Xu Z."/>
            <person name="Ji A."/>
            <person name="Wang L."/>
            <person name="Lu S."/>
            <person name="Hayward A."/>
            <person name="Sun W."/>
            <person name="Li X."/>
            <person name="Schwartz D.C."/>
            <person name="Wang Y."/>
            <person name="Chen S."/>
        </authorList>
    </citation>
    <scope>NUCLEOTIDE SEQUENCE [LARGE SCALE GENOMIC DNA]</scope>
    <source>
        <strain evidence="3 4">ZZ0214-1</strain>
    </source>
</reference>
<protein>
    <recommendedName>
        <fullName evidence="2">DUF6534 domain-containing protein</fullName>
    </recommendedName>
</protein>
<feature type="transmembrane region" description="Helical" evidence="1">
    <location>
        <begin position="59"/>
        <end position="78"/>
    </location>
</feature>
<feature type="domain" description="DUF6534" evidence="2">
    <location>
        <begin position="199"/>
        <end position="280"/>
    </location>
</feature>
<feature type="transmembrane region" description="Helical" evidence="1">
    <location>
        <begin position="24"/>
        <end position="47"/>
    </location>
</feature>
<dbReference type="PANTHER" id="PTHR40465:SF1">
    <property type="entry name" value="DUF6534 DOMAIN-CONTAINING PROTEIN"/>
    <property type="match status" value="1"/>
</dbReference>
<proteinExistence type="predicted"/>
<dbReference type="AlphaFoldDB" id="A0A2G8SM98"/>
<evidence type="ECO:0000313" key="4">
    <source>
        <dbReference type="Proteomes" id="UP000230002"/>
    </source>
</evidence>
<dbReference type="InterPro" id="IPR045339">
    <property type="entry name" value="DUF6534"/>
</dbReference>
<keyword evidence="1" id="KW-0812">Transmembrane</keyword>
<dbReference type="Pfam" id="PF20152">
    <property type="entry name" value="DUF6534"/>
    <property type="match status" value="1"/>
</dbReference>
<accession>A0A2G8SM98</accession>
<gene>
    <name evidence="3" type="ORF">GSI_02679</name>
</gene>
<comment type="caution">
    <text evidence="3">The sequence shown here is derived from an EMBL/GenBank/DDBJ whole genome shotgun (WGS) entry which is preliminary data.</text>
</comment>
<dbReference type="Proteomes" id="UP000230002">
    <property type="component" value="Unassembled WGS sequence"/>
</dbReference>
<dbReference type="PANTHER" id="PTHR40465">
    <property type="entry name" value="CHROMOSOME 1, WHOLE GENOME SHOTGUN SEQUENCE"/>
    <property type="match status" value="1"/>
</dbReference>
<dbReference type="STRING" id="1077348.A0A2G8SM98"/>
<evidence type="ECO:0000259" key="2">
    <source>
        <dbReference type="Pfam" id="PF20152"/>
    </source>
</evidence>
<feature type="transmembrane region" description="Helical" evidence="1">
    <location>
        <begin position="188"/>
        <end position="214"/>
    </location>
</feature>
<keyword evidence="1" id="KW-1133">Transmembrane helix</keyword>
<sequence>MSSVVPRLAIETIPERLASAIKEAVAWGTAGIIVSTAVYGITILQAYTYFRRSGGDSPYMRIFALCSVFDTLSLVLAIDTSYKLIIADLLDPVLALNVPPVSAFESGFSVLLRTFTQWYVPLLSEPSVSMHSPVASFFAYRIWSLSKGKIVLVATILLCALSSCSLGLVIALRMYIDSYIISLATVRMRIIASTGSVLSMICDITLMISLCYYLHSKRTGFRKTDSIINQLIVYAVNRGALTVLCQAGEMVAMIFLPGRFIFIPFALVGPKLYCNTLFAT</sequence>
<keyword evidence="1" id="KW-0472">Membrane</keyword>
<dbReference type="OrthoDB" id="2792702at2759"/>
<evidence type="ECO:0000256" key="1">
    <source>
        <dbReference type="SAM" id="Phobius"/>
    </source>
</evidence>
<feature type="transmembrane region" description="Helical" evidence="1">
    <location>
        <begin position="150"/>
        <end position="176"/>
    </location>
</feature>
<organism evidence="3 4">
    <name type="scientific">Ganoderma sinense ZZ0214-1</name>
    <dbReference type="NCBI Taxonomy" id="1077348"/>
    <lineage>
        <taxon>Eukaryota</taxon>
        <taxon>Fungi</taxon>
        <taxon>Dikarya</taxon>
        <taxon>Basidiomycota</taxon>
        <taxon>Agaricomycotina</taxon>
        <taxon>Agaricomycetes</taxon>
        <taxon>Polyporales</taxon>
        <taxon>Polyporaceae</taxon>
        <taxon>Ganoderma</taxon>
    </lineage>
</organism>
<keyword evidence="4" id="KW-1185">Reference proteome</keyword>
<dbReference type="EMBL" id="AYKW01000004">
    <property type="protein sequence ID" value="PIL34892.1"/>
    <property type="molecule type" value="Genomic_DNA"/>
</dbReference>
<name>A0A2G8SM98_9APHY</name>
<evidence type="ECO:0000313" key="3">
    <source>
        <dbReference type="EMBL" id="PIL34892.1"/>
    </source>
</evidence>